<accession>A0A6M1LU39</accession>
<evidence type="ECO:0000313" key="1">
    <source>
        <dbReference type="EMBL" id="NGM23978.1"/>
    </source>
</evidence>
<comment type="caution">
    <text evidence="1">The sequence shown here is derived from an EMBL/GenBank/DDBJ whole genome shotgun (WGS) entry which is preliminary data.</text>
</comment>
<evidence type="ECO:0000313" key="2">
    <source>
        <dbReference type="Proteomes" id="UP000475385"/>
    </source>
</evidence>
<dbReference type="Proteomes" id="UP000475385">
    <property type="component" value="Unassembled WGS sequence"/>
</dbReference>
<reference evidence="1 2" key="1">
    <citation type="submission" date="2020-03" db="EMBL/GenBank/DDBJ databases">
        <title>Roseomonas stagni sp. nov., isolated from pond water in Japan.</title>
        <authorList>
            <person name="Furuhata K."/>
            <person name="Miyamoto H."/>
            <person name="Goto K."/>
        </authorList>
    </citation>
    <scope>NUCLEOTIDE SEQUENCE [LARGE SCALE GENOMIC DNA]</scope>
    <source>
        <strain evidence="1 2">PeD5</strain>
    </source>
</reference>
<protein>
    <submittedName>
        <fullName evidence="1">Uncharacterized protein</fullName>
    </submittedName>
</protein>
<name>A0A6M1LU39_9PROT</name>
<proteinExistence type="predicted"/>
<keyword evidence="2" id="KW-1185">Reference proteome</keyword>
<dbReference type="AlphaFoldDB" id="A0A6M1LU39"/>
<gene>
    <name evidence="1" type="ORF">G3576_28485</name>
</gene>
<sequence>MGGAGERWVRFLRQYGPISRNDNMFDEHIRRSAGRLGVLPIVFDHPMEQALLGTLSDDPASLGAVVLTGTAGDGKSYLCGRIWEVLGGDAAAWASNNVYFRMNVSAGGQPRTLHVIRDLTALPDHDPEGRYTTKSALLQRLSDALFEPGPDLFLLAANDGQLVEKWRRLGGTPSTARAHALFEARLMEEGDPNEVRRLRFFNLSSVPSSEVLTLALDSLLAHEGWRACYDEAEPDGFFGPRCPIRRNYELLGEPLVRARLHALFRLCDFNELHTPVRRVLMLLANAVLGHPAARDRLMAPRDVRGLLRSGDLRGASLFSNLFGANLTATKRESLEIFEYLARFGIGQETTNRIDNILIFGAEDETLRPYYDTLVASDPFYGGTERFRAEQRSYVEAPEGAGGQQHPFLEALTEQRRALFFRIPDSQANELNLWRLTVFTGAGEYLDDVTAPLLSGGRVAKHVVAGLVRGLNRIFTGLLVSSERELLLATSLSFSGAPVSQLLEDRIAVSARGRQERIEVSLRRGFPHLDVHLPTGALRSLRLNLTRYEFLMRVSEGALPGNFSRECYEDILAFKSTLLAAVQREQGDGDDDGLAFRLLSLDGAGNPVDDVIEASNG</sequence>
<organism evidence="1 2">
    <name type="scientific">Falsiroseomonas algicola</name>
    <dbReference type="NCBI Taxonomy" id="2716930"/>
    <lineage>
        <taxon>Bacteria</taxon>
        <taxon>Pseudomonadati</taxon>
        <taxon>Pseudomonadota</taxon>
        <taxon>Alphaproteobacteria</taxon>
        <taxon>Acetobacterales</taxon>
        <taxon>Roseomonadaceae</taxon>
        <taxon>Falsiroseomonas</taxon>
    </lineage>
</organism>
<dbReference type="EMBL" id="JAAIKB010000022">
    <property type="protein sequence ID" value="NGM23978.1"/>
    <property type="molecule type" value="Genomic_DNA"/>
</dbReference>